<name>A0A1X7SDQ5_AMPQE</name>
<organism evidence="10">
    <name type="scientific">Amphimedon queenslandica</name>
    <name type="common">Sponge</name>
    <dbReference type="NCBI Taxonomy" id="400682"/>
    <lineage>
        <taxon>Eukaryota</taxon>
        <taxon>Metazoa</taxon>
        <taxon>Porifera</taxon>
        <taxon>Demospongiae</taxon>
        <taxon>Heteroscleromorpha</taxon>
        <taxon>Haplosclerida</taxon>
        <taxon>Niphatidae</taxon>
        <taxon>Amphimedon</taxon>
    </lineage>
</organism>
<evidence type="ECO:0000256" key="2">
    <source>
        <dbReference type="ARBA" id="ARBA00022692"/>
    </source>
</evidence>
<dbReference type="SUPFAM" id="SSF49313">
    <property type="entry name" value="Cadherin-like"/>
    <property type="match status" value="3"/>
</dbReference>
<evidence type="ECO:0000256" key="4">
    <source>
        <dbReference type="ARBA" id="ARBA00022837"/>
    </source>
</evidence>
<dbReference type="GO" id="GO:0007156">
    <property type="term" value="P:homophilic cell adhesion via plasma membrane adhesion molecules"/>
    <property type="evidence" value="ECO:0007669"/>
    <property type="project" value="InterPro"/>
</dbReference>
<dbReference type="InParanoid" id="A0A1X7SDQ5"/>
<dbReference type="InterPro" id="IPR002126">
    <property type="entry name" value="Cadherin-like_dom"/>
</dbReference>
<evidence type="ECO:0000259" key="9">
    <source>
        <dbReference type="PROSITE" id="PS50268"/>
    </source>
</evidence>
<dbReference type="PANTHER" id="PTHR24025">
    <property type="entry name" value="DESMOGLEIN FAMILY MEMBER"/>
    <property type="match status" value="1"/>
</dbReference>
<dbReference type="InterPro" id="IPR050971">
    <property type="entry name" value="Cadherin-domain_protein"/>
</dbReference>
<keyword evidence="4 8" id="KW-0106">Calcium</keyword>
<dbReference type="AlphaFoldDB" id="A0A1X7SDQ5"/>
<evidence type="ECO:0000256" key="6">
    <source>
        <dbReference type="ARBA" id="ARBA00022989"/>
    </source>
</evidence>
<dbReference type="eggNOG" id="KOG3594">
    <property type="taxonomic scope" value="Eukaryota"/>
</dbReference>
<feature type="domain" description="Cadherin" evidence="9">
    <location>
        <begin position="2"/>
        <end position="93"/>
    </location>
</feature>
<sequence length="310" mass="32445">MEGNHTSLSIQSYTCTDADGGTTSLSVSPAPPFAINSNGDVTFSGIIDYEEATVLSATVTCTDSSVAGADSPLSTTGTISISVLPVNFHDPVITSPLAFNVSEGSSVGDVIATITAYDPDMRGSITYQTSSHSSLATLNANTGQLALASTLDRETTSEYDFEITVSDNDDIQGLTPKTTSATVTLIVTDINDHSPSCDVTLQTVTILANTYNQSLSLFNASCTDSDIGVNAVLRYTVDQSTLPTEGTFYLNESTGSFSMNGTISKSSTGSIVAISVSDLGTNPVSNPVLIQLIFNVFTGNEPRFEPNYLN</sequence>
<dbReference type="OrthoDB" id="6252479at2759"/>
<dbReference type="Pfam" id="PF00028">
    <property type="entry name" value="Cadherin"/>
    <property type="match status" value="1"/>
</dbReference>
<dbReference type="PANTHER" id="PTHR24025:SF23">
    <property type="entry name" value="NEURAL-CADHERIN"/>
    <property type="match status" value="1"/>
</dbReference>
<dbReference type="EnsemblMetazoa" id="Aqu2.1.00189_001">
    <property type="protein sequence ID" value="Aqu2.1.00189_001"/>
    <property type="gene ID" value="Aqu2.1.00189"/>
</dbReference>
<keyword evidence="3" id="KW-0677">Repeat</keyword>
<dbReference type="InterPro" id="IPR020894">
    <property type="entry name" value="Cadherin_CS"/>
</dbReference>
<evidence type="ECO:0000256" key="7">
    <source>
        <dbReference type="ARBA" id="ARBA00023136"/>
    </source>
</evidence>
<dbReference type="SMART" id="SM00112">
    <property type="entry name" value="CA"/>
    <property type="match status" value="2"/>
</dbReference>
<proteinExistence type="predicted"/>
<reference evidence="10" key="1">
    <citation type="submission" date="2017-05" db="UniProtKB">
        <authorList>
            <consortium name="EnsemblMetazoa"/>
        </authorList>
    </citation>
    <scope>IDENTIFICATION</scope>
</reference>
<dbReference type="CDD" id="cd11304">
    <property type="entry name" value="Cadherin_repeat"/>
    <property type="match status" value="1"/>
</dbReference>
<feature type="domain" description="Cadherin" evidence="9">
    <location>
        <begin position="223"/>
        <end position="304"/>
    </location>
</feature>
<dbReference type="PROSITE" id="PS50268">
    <property type="entry name" value="CADHERIN_2"/>
    <property type="match status" value="3"/>
</dbReference>
<evidence type="ECO:0000256" key="5">
    <source>
        <dbReference type="ARBA" id="ARBA00022889"/>
    </source>
</evidence>
<feature type="domain" description="Cadherin" evidence="9">
    <location>
        <begin position="93"/>
        <end position="197"/>
    </location>
</feature>
<dbReference type="STRING" id="400682.A0A1X7SDQ5"/>
<dbReference type="GO" id="GO:0005509">
    <property type="term" value="F:calcium ion binding"/>
    <property type="evidence" value="ECO:0007669"/>
    <property type="project" value="UniProtKB-UniRule"/>
</dbReference>
<dbReference type="PRINTS" id="PR00205">
    <property type="entry name" value="CADHERIN"/>
</dbReference>
<dbReference type="PROSITE" id="PS00232">
    <property type="entry name" value="CADHERIN_1"/>
    <property type="match status" value="1"/>
</dbReference>
<dbReference type="GO" id="GO:0005911">
    <property type="term" value="C:cell-cell junction"/>
    <property type="evidence" value="ECO:0007669"/>
    <property type="project" value="TreeGrafter"/>
</dbReference>
<dbReference type="GO" id="GO:0005886">
    <property type="term" value="C:plasma membrane"/>
    <property type="evidence" value="ECO:0007669"/>
    <property type="project" value="InterPro"/>
</dbReference>
<protein>
    <recommendedName>
        <fullName evidence="9">Cadherin domain-containing protein</fullName>
    </recommendedName>
</protein>
<comment type="subcellular location">
    <subcellularLocation>
        <location evidence="1">Membrane</location>
    </subcellularLocation>
</comment>
<dbReference type="InterPro" id="IPR015919">
    <property type="entry name" value="Cadherin-like_sf"/>
</dbReference>
<keyword evidence="5" id="KW-0130">Cell adhesion</keyword>
<accession>A0A1X7SDQ5</accession>
<keyword evidence="7" id="KW-0472">Membrane</keyword>
<keyword evidence="2" id="KW-0812">Transmembrane</keyword>
<evidence type="ECO:0000313" key="10">
    <source>
        <dbReference type="EnsemblMetazoa" id="Aqu2.1.00189_001"/>
    </source>
</evidence>
<keyword evidence="6" id="KW-1133">Transmembrane helix</keyword>
<dbReference type="Gene3D" id="2.60.40.60">
    <property type="entry name" value="Cadherins"/>
    <property type="match status" value="3"/>
</dbReference>
<evidence type="ECO:0000256" key="3">
    <source>
        <dbReference type="ARBA" id="ARBA00022737"/>
    </source>
</evidence>
<evidence type="ECO:0000256" key="8">
    <source>
        <dbReference type="PROSITE-ProRule" id="PRU00043"/>
    </source>
</evidence>
<evidence type="ECO:0000256" key="1">
    <source>
        <dbReference type="ARBA" id="ARBA00004370"/>
    </source>
</evidence>